<name>A0ABR1MSH7_9PEZI</name>
<reference evidence="2 3" key="1">
    <citation type="submission" date="2024-04" db="EMBL/GenBank/DDBJ databases">
        <title>Phyllosticta paracitricarpa is synonymous to the EU quarantine fungus P. citricarpa based on phylogenomic analyses.</title>
        <authorList>
            <consortium name="Lawrence Berkeley National Laboratory"/>
            <person name="Van ingen-buijs V.A."/>
            <person name="Van westerhoven A.C."/>
            <person name="Haridas S."/>
            <person name="Skiadas P."/>
            <person name="Martin F."/>
            <person name="Groenewald J.Z."/>
            <person name="Crous P.W."/>
            <person name="Seidl M.F."/>
        </authorList>
    </citation>
    <scope>NUCLEOTIDE SEQUENCE [LARGE SCALE GENOMIC DNA]</scope>
    <source>
        <strain evidence="2 3">CBS 141358</strain>
    </source>
</reference>
<feature type="compositionally biased region" description="Basic and acidic residues" evidence="1">
    <location>
        <begin position="155"/>
        <end position="172"/>
    </location>
</feature>
<proteinExistence type="predicted"/>
<dbReference type="Proteomes" id="UP001367316">
    <property type="component" value="Unassembled WGS sequence"/>
</dbReference>
<evidence type="ECO:0000256" key="1">
    <source>
        <dbReference type="SAM" id="MobiDB-lite"/>
    </source>
</evidence>
<keyword evidence="3" id="KW-1185">Reference proteome</keyword>
<dbReference type="EMBL" id="JBBPBF010000063">
    <property type="protein sequence ID" value="KAK7605883.1"/>
    <property type="molecule type" value="Genomic_DNA"/>
</dbReference>
<evidence type="ECO:0000313" key="3">
    <source>
        <dbReference type="Proteomes" id="UP001367316"/>
    </source>
</evidence>
<feature type="region of interest" description="Disordered" evidence="1">
    <location>
        <begin position="133"/>
        <end position="172"/>
    </location>
</feature>
<organism evidence="2 3">
    <name type="scientific">Phyllosticta paracitricarpa</name>
    <dbReference type="NCBI Taxonomy" id="2016321"/>
    <lineage>
        <taxon>Eukaryota</taxon>
        <taxon>Fungi</taxon>
        <taxon>Dikarya</taxon>
        <taxon>Ascomycota</taxon>
        <taxon>Pezizomycotina</taxon>
        <taxon>Dothideomycetes</taxon>
        <taxon>Dothideomycetes incertae sedis</taxon>
        <taxon>Botryosphaeriales</taxon>
        <taxon>Phyllostictaceae</taxon>
        <taxon>Phyllosticta</taxon>
    </lineage>
</organism>
<gene>
    <name evidence="2" type="ORF">JOL62DRAFT_616679</name>
</gene>
<protein>
    <submittedName>
        <fullName evidence="2">Uncharacterized protein</fullName>
    </submittedName>
</protein>
<comment type="caution">
    <text evidence="2">The sequence shown here is derived from an EMBL/GenBank/DDBJ whole genome shotgun (WGS) entry which is preliminary data.</text>
</comment>
<accession>A0ABR1MSH7</accession>
<evidence type="ECO:0000313" key="2">
    <source>
        <dbReference type="EMBL" id="KAK7605883.1"/>
    </source>
</evidence>
<sequence>MFNLSDRQLLVVATLIDDVYVTAKFQCLRNDQKSRYLDVLADAEDLDIDDMTVDPLPPPRDPDDAMDMHDPDYFRVYFLSEKLGQPFHVIAHSFRKLRRIGQHWILGVDRDQDFEGFEDFEEWRKKAEQDWARSHRRQSHLARLMNDPRLKHRSKPEWERNYERPKNPKDEK</sequence>